<keyword evidence="12" id="KW-1185">Reference proteome</keyword>
<dbReference type="NCBIfam" id="TIGR00797">
    <property type="entry name" value="matE"/>
    <property type="match status" value="1"/>
</dbReference>
<feature type="transmembrane region" description="Helical" evidence="10">
    <location>
        <begin position="171"/>
        <end position="190"/>
    </location>
</feature>
<dbReference type="EMBL" id="JACOOZ010000012">
    <property type="protein sequence ID" value="MBC5668967.1"/>
    <property type="molecule type" value="Genomic_DNA"/>
</dbReference>
<comment type="similarity">
    <text evidence="2">Belongs to the multi antimicrobial extrusion (MATE) (TC 2.A.66.1) family. MepA subfamily.</text>
</comment>
<evidence type="ECO:0000256" key="8">
    <source>
        <dbReference type="ARBA" id="ARBA00023136"/>
    </source>
</evidence>
<evidence type="ECO:0000256" key="3">
    <source>
        <dbReference type="ARBA" id="ARBA00022106"/>
    </source>
</evidence>
<dbReference type="InterPro" id="IPR051327">
    <property type="entry name" value="MATE_MepA_subfamily"/>
</dbReference>
<evidence type="ECO:0000256" key="10">
    <source>
        <dbReference type="SAM" id="Phobius"/>
    </source>
</evidence>
<feature type="transmembrane region" description="Helical" evidence="10">
    <location>
        <begin position="21"/>
        <end position="38"/>
    </location>
</feature>
<organism evidence="11 12">
    <name type="scientific">Eubacterium segne</name>
    <dbReference type="NCBI Taxonomy" id="2763045"/>
    <lineage>
        <taxon>Bacteria</taxon>
        <taxon>Bacillati</taxon>
        <taxon>Bacillota</taxon>
        <taxon>Clostridia</taxon>
        <taxon>Eubacteriales</taxon>
        <taxon>Eubacteriaceae</taxon>
        <taxon>Eubacterium</taxon>
    </lineage>
</organism>
<keyword evidence="5" id="KW-1003">Cell membrane</keyword>
<proteinExistence type="inferred from homology"/>
<feature type="transmembrane region" description="Helical" evidence="10">
    <location>
        <begin position="138"/>
        <end position="159"/>
    </location>
</feature>
<accession>A0ABR7F6Z0</accession>
<feature type="transmembrane region" description="Helical" evidence="10">
    <location>
        <begin position="325"/>
        <end position="344"/>
    </location>
</feature>
<dbReference type="RefSeq" id="WP_118589637.1">
    <property type="nucleotide sequence ID" value="NZ_JACOOZ010000012.1"/>
</dbReference>
<dbReference type="CDD" id="cd13143">
    <property type="entry name" value="MATE_MepA_like"/>
    <property type="match status" value="1"/>
</dbReference>
<evidence type="ECO:0000256" key="5">
    <source>
        <dbReference type="ARBA" id="ARBA00022475"/>
    </source>
</evidence>
<dbReference type="Proteomes" id="UP000597877">
    <property type="component" value="Unassembled WGS sequence"/>
</dbReference>
<protein>
    <recommendedName>
        <fullName evidence="3">Multidrug export protein MepA</fullName>
    </recommendedName>
</protein>
<feature type="transmembrane region" description="Helical" evidence="10">
    <location>
        <begin position="401"/>
        <end position="419"/>
    </location>
</feature>
<dbReference type="InterPro" id="IPR045070">
    <property type="entry name" value="MATE_MepA-like"/>
</dbReference>
<gene>
    <name evidence="11" type="ORF">H8S00_13445</name>
</gene>
<evidence type="ECO:0000256" key="1">
    <source>
        <dbReference type="ARBA" id="ARBA00004651"/>
    </source>
</evidence>
<comment type="caution">
    <text evidence="11">The sequence shown here is derived from an EMBL/GenBank/DDBJ whole genome shotgun (WGS) entry which is preliminary data.</text>
</comment>
<evidence type="ECO:0000256" key="9">
    <source>
        <dbReference type="ARBA" id="ARBA00023251"/>
    </source>
</evidence>
<evidence type="ECO:0000256" key="6">
    <source>
        <dbReference type="ARBA" id="ARBA00022692"/>
    </source>
</evidence>
<feature type="transmembrane region" description="Helical" evidence="10">
    <location>
        <begin position="58"/>
        <end position="82"/>
    </location>
</feature>
<feature type="transmembrane region" description="Helical" evidence="10">
    <location>
        <begin position="364"/>
        <end position="389"/>
    </location>
</feature>
<comment type="subcellular location">
    <subcellularLocation>
        <location evidence="1">Cell membrane</location>
        <topology evidence="1">Multi-pass membrane protein</topology>
    </subcellularLocation>
</comment>
<dbReference type="PANTHER" id="PTHR43823:SF3">
    <property type="entry name" value="MULTIDRUG EXPORT PROTEIN MEPA"/>
    <property type="match status" value="1"/>
</dbReference>
<feature type="transmembrane region" description="Helical" evidence="10">
    <location>
        <begin position="431"/>
        <end position="449"/>
    </location>
</feature>
<keyword evidence="4" id="KW-0813">Transport</keyword>
<evidence type="ECO:0000313" key="12">
    <source>
        <dbReference type="Proteomes" id="UP000597877"/>
    </source>
</evidence>
<evidence type="ECO:0000256" key="4">
    <source>
        <dbReference type="ARBA" id="ARBA00022448"/>
    </source>
</evidence>
<name>A0ABR7F6Z0_9FIRM</name>
<keyword evidence="9" id="KW-0046">Antibiotic resistance</keyword>
<dbReference type="InterPro" id="IPR002528">
    <property type="entry name" value="MATE_fam"/>
</dbReference>
<dbReference type="PIRSF" id="PIRSF006603">
    <property type="entry name" value="DinF"/>
    <property type="match status" value="1"/>
</dbReference>
<dbReference type="PANTHER" id="PTHR43823">
    <property type="entry name" value="SPORULATION PROTEIN YKVU"/>
    <property type="match status" value="1"/>
</dbReference>
<feature type="transmembrane region" description="Helical" evidence="10">
    <location>
        <begin position="196"/>
        <end position="217"/>
    </location>
</feature>
<evidence type="ECO:0000313" key="11">
    <source>
        <dbReference type="EMBL" id="MBC5668967.1"/>
    </source>
</evidence>
<reference evidence="11 12" key="1">
    <citation type="submission" date="2020-08" db="EMBL/GenBank/DDBJ databases">
        <title>Genome public.</title>
        <authorList>
            <person name="Liu C."/>
            <person name="Sun Q."/>
        </authorList>
    </citation>
    <scope>NUCLEOTIDE SEQUENCE [LARGE SCALE GENOMIC DNA]</scope>
    <source>
        <strain evidence="11 12">BX4</strain>
    </source>
</reference>
<feature type="transmembrane region" description="Helical" evidence="10">
    <location>
        <begin position="94"/>
        <end position="118"/>
    </location>
</feature>
<sequence length="457" mass="49837">MNEKIENPLGTEPVGKLLRKFAVPSIISMLVMSLYNIVDQIFIGQCVGELGNAATNVAFPFTTLCIATALAFGIGGASGFNLNLGAGEKEKAPYFIGVSASMMFIIGVVLSVVGLTALKPLLLFFGSTDTVLPYAMEYTKYLALGFPFAIISSGGSHLVRADGSPKFSMACNLVGAIVNVILDYLFVMVFNWKMAGAAIATVIGQILASIMVIWYLIHFKTIKLHGKHFVPQLKIVGRTVHLGMAQCLNQLAIMFVQVVMNKSLTYYGALSPYGADIPLACTGIVMKVNQVYFSICIGVAQGIQPIASFNRGAGKNDRVKKTYKLAVSCNTIISTIAFIIFQLFPRQIISIFGSGSPEYFRFSINFFRIFLFMTFLDGIQPITSTFCTVIGEPNKGTFLSLTRQVICFIPLMIVLPYIFHNFGYLGIDGMMYVAPISDFLAAVLSLIVIKKVFKKLV</sequence>
<dbReference type="InterPro" id="IPR048279">
    <property type="entry name" value="MdtK-like"/>
</dbReference>
<dbReference type="Pfam" id="PF01554">
    <property type="entry name" value="MatE"/>
    <property type="match status" value="2"/>
</dbReference>
<evidence type="ECO:0000256" key="7">
    <source>
        <dbReference type="ARBA" id="ARBA00022989"/>
    </source>
</evidence>
<keyword evidence="8 10" id="KW-0472">Membrane</keyword>
<keyword evidence="7 10" id="KW-1133">Transmembrane helix</keyword>
<evidence type="ECO:0000256" key="2">
    <source>
        <dbReference type="ARBA" id="ARBA00008417"/>
    </source>
</evidence>
<keyword evidence="6 10" id="KW-0812">Transmembrane</keyword>